<dbReference type="InterPro" id="IPR002126">
    <property type="entry name" value="Cadherin-like_dom"/>
</dbReference>
<keyword evidence="5" id="KW-0130">Cell adhesion</keyword>
<dbReference type="GO" id="GO:0005911">
    <property type="term" value="C:cell-cell junction"/>
    <property type="evidence" value="ECO:0007669"/>
    <property type="project" value="TreeGrafter"/>
</dbReference>
<name>A0A1B6GHL6_9HEMI</name>
<dbReference type="GO" id="GO:0007156">
    <property type="term" value="P:homophilic cell adhesion via plasma membrane adhesion molecules"/>
    <property type="evidence" value="ECO:0007669"/>
    <property type="project" value="InterPro"/>
</dbReference>
<evidence type="ECO:0000256" key="6">
    <source>
        <dbReference type="ARBA" id="ARBA00022989"/>
    </source>
</evidence>
<dbReference type="SUPFAM" id="SSF49313">
    <property type="entry name" value="Cadherin-like"/>
    <property type="match status" value="1"/>
</dbReference>
<dbReference type="EMBL" id="GECZ01007859">
    <property type="protein sequence ID" value="JAS61910.1"/>
    <property type="molecule type" value="Transcribed_RNA"/>
</dbReference>
<dbReference type="PANTHER" id="PTHR24025:SF23">
    <property type="entry name" value="NEURAL-CADHERIN"/>
    <property type="match status" value="1"/>
</dbReference>
<dbReference type="InterPro" id="IPR050971">
    <property type="entry name" value="Cadherin-domain_protein"/>
</dbReference>
<evidence type="ECO:0000256" key="8">
    <source>
        <dbReference type="PROSITE-ProRule" id="PRU00043"/>
    </source>
</evidence>
<dbReference type="PROSITE" id="PS50268">
    <property type="entry name" value="CADHERIN_2"/>
    <property type="match status" value="1"/>
</dbReference>
<proteinExistence type="predicted"/>
<keyword evidence="6" id="KW-1133">Transmembrane helix</keyword>
<evidence type="ECO:0000259" key="9">
    <source>
        <dbReference type="PROSITE" id="PS50268"/>
    </source>
</evidence>
<sequence length="99" mass="11516">LAFYLQIGKTEQTNRKNTFRIETNNDEATLFLSTMLDCEKIKEYILTIIVKNVYSIMTSVNIRVIVKDVNDCIPFFDEQKQGAVYENRKPGEVFMQVKA</sequence>
<protein>
    <recommendedName>
        <fullName evidence="9">Cadherin domain-containing protein</fullName>
    </recommendedName>
</protein>
<evidence type="ECO:0000256" key="4">
    <source>
        <dbReference type="ARBA" id="ARBA00022837"/>
    </source>
</evidence>
<dbReference type="PANTHER" id="PTHR24025">
    <property type="entry name" value="DESMOGLEIN FAMILY MEMBER"/>
    <property type="match status" value="1"/>
</dbReference>
<dbReference type="CDD" id="cd11304">
    <property type="entry name" value="Cadherin_repeat"/>
    <property type="match status" value="1"/>
</dbReference>
<dbReference type="GO" id="GO:0016020">
    <property type="term" value="C:membrane"/>
    <property type="evidence" value="ECO:0007669"/>
    <property type="project" value="UniProtKB-SubCell"/>
</dbReference>
<gene>
    <name evidence="10" type="ORF">g.47499</name>
</gene>
<evidence type="ECO:0000256" key="2">
    <source>
        <dbReference type="ARBA" id="ARBA00022692"/>
    </source>
</evidence>
<keyword evidence="2" id="KW-0812">Transmembrane</keyword>
<evidence type="ECO:0000256" key="7">
    <source>
        <dbReference type="ARBA" id="ARBA00023136"/>
    </source>
</evidence>
<evidence type="ECO:0000256" key="1">
    <source>
        <dbReference type="ARBA" id="ARBA00004370"/>
    </source>
</evidence>
<evidence type="ECO:0000313" key="10">
    <source>
        <dbReference type="EMBL" id="JAS61910.1"/>
    </source>
</evidence>
<evidence type="ECO:0000256" key="5">
    <source>
        <dbReference type="ARBA" id="ARBA00022889"/>
    </source>
</evidence>
<feature type="non-terminal residue" evidence="10">
    <location>
        <position position="99"/>
    </location>
</feature>
<feature type="domain" description="Cadherin" evidence="9">
    <location>
        <begin position="1"/>
        <end position="76"/>
    </location>
</feature>
<organism evidence="10">
    <name type="scientific">Cuerna arida</name>
    <dbReference type="NCBI Taxonomy" id="1464854"/>
    <lineage>
        <taxon>Eukaryota</taxon>
        <taxon>Metazoa</taxon>
        <taxon>Ecdysozoa</taxon>
        <taxon>Arthropoda</taxon>
        <taxon>Hexapoda</taxon>
        <taxon>Insecta</taxon>
        <taxon>Pterygota</taxon>
        <taxon>Neoptera</taxon>
        <taxon>Paraneoptera</taxon>
        <taxon>Hemiptera</taxon>
        <taxon>Auchenorrhyncha</taxon>
        <taxon>Membracoidea</taxon>
        <taxon>Cicadellidae</taxon>
        <taxon>Cicadellinae</taxon>
        <taxon>Proconiini</taxon>
        <taxon>Cuerna</taxon>
    </lineage>
</organism>
<feature type="non-terminal residue" evidence="10">
    <location>
        <position position="1"/>
    </location>
</feature>
<evidence type="ECO:0000256" key="3">
    <source>
        <dbReference type="ARBA" id="ARBA00022737"/>
    </source>
</evidence>
<dbReference type="AlphaFoldDB" id="A0A1B6GHL6"/>
<dbReference type="InterPro" id="IPR015919">
    <property type="entry name" value="Cadherin-like_sf"/>
</dbReference>
<reference evidence="10" key="1">
    <citation type="submission" date="2015-11" db="EMBL/GenBank/DDBJ databases">
        <title>De novo transcriptome assembly of four potential Pierce s Disease insect vectors from Arizona vineyards.</title>
        <authorList>
            <person name="Tassone E.E."/>
        </authorList>
    </citation>
    <scope>NUCLEOTIDE SEQUENCE</scope>
</reference>
<keyword evidence="3" id="KW-0677">Repeat</keyword>
<dbReference type="Gene3D" id="2.60.40.60">
    <property type="entry name" value="Cadherins"/>
    <property type="match status" value="1"/>
</dbReference>
<keyword evidence="7" id="KW-0472">Membrane</keyword>
<comment type="subcellular location">
    <subcellularLocation>
        <location evidence="1">Membrane</location>
    </subcellularLocation>
</comment>
<dbReference type="GO" id="GO:0005509">
    <property type="term" value="F:calcium ion binding"/>
    <property type="evidence" value="ECO:0007669"/>
    <property type="project" value="UniProtKB-UniRule"/>
</dbReference>
<accession>A0A1B6GHL6</accession>
<keyword evidence="4 8" id="KW-0106">Calcium</keyword>